<dbReference type="AlphaFoldDB" id="A0AAE0EQN5"/>
<accession>A0AAE0EQN5</accession>
<dbReference type="PANTHER" id="PTHR43224">
    <property type="entry name" value="AMIDINOTRANSFERASE"/>
    <property type="match status" value="1"/>
</dbReference>
<proteinExistence type="predicted"/>
<dbReference type="EMBL" id="LGRX02034713">
    <property type="protein sequence ID" value="KAK3237066.1"/>
    <property type="molecule type" value="Genomic_DNA"/>
</dbReference>
<dbReference type="Pfam" id="PF19420">
    <property type="entry name" value="DDAH_eukar"/>
    <property type="match status" value="1"/>
</dbReference>
<dbReference type="Gene3D" id="3.75.10.10">
    <property type="entry name" value="L-arginine/glycine Amidinotransferase, Chain A"/>
    <property type="match status" value="1"/>
</dbReference>
<protein>
    <submittedName>
        <fullName evidence="1">Uncharacterized protein</fullName>
    </submittedName>
</protein>
<keyword evidence="2" id="KW-1185">Reference proteome</keyword>
<dbReference type="SUPFAM" id="SSF55909">
    <property type="entry name" value="Pentein"/>
    <property type="match status" value="1"/>
</dbReference>
<dbReference type="InterPro" id="IPR014541">
    <property type="entry name" value="Amdntrnsf_FN0238"/>
</dbReference>
<dbReference type="Proteomes" id="UP001190700">
    <property type="component" value="Unassembled WGS sequence"/>
</dbReference>
<dbReference type="PANTHER" id="PTHR43224:SF1">
    <property type="entry name" value="AMIDINOTRANSFERASE"/>
    <property type="match status" value="1"/>
</dbReference>
<sequence>MFSAVRKEASRGHSSLRDVFLRSLSTASPLLDSLPLSKNADSTVLVRLPEQLWGHPVSLSSQTVQSVTGGRVSKIGVVREAFQRHDLPAPSLSNMLKGLSDRSVAVHASLRDQHNRVVVDEYACGPDGDYHLISNSTDLFRYLHGEDVRVSFVPHLDGPFNSVRAGSNTATRTLKQSTNEVVMVAPTAFGFNPQAAQDNSFMNAEAPSSGVTETVLKEFSALYHELTEVAGVKVNLWQHSGTHDTPDACFPNNWFSTHPAGEALGGVAQPTLVFYPMKCPNRAAERRADIMGFLQTKGYSRVLDLSGAEAASPPKYFEGTGVLVNDRMNGVAYVAISERAHQDLAEKWAEEMGYK</sequence>
<reference evidence="1 2" key="1">
    <citation type="journal article" date="2015" name="Genome Biol. Evol.">
        <title>Comparative Genomics of a Bacterivorous Green Alga Reveals Evolutionary Causalities and Consequences of Phago-Mixotrophic Mode of Nutrition.</title>
        <authorList>
            <person name="Burns J.A."/>
            <person name="Paasch A."/>
            <person name="Narechania A."/>
            <person name="Kim E."/>
        </authorList>
    </citation>
    <scope>NUCLEOTIDE SEQUENCE [LARGE SCALE GENOMIC DNA]</scope>
    <source>
        <strain evidence="1 2">PLY_AMNH</strain>
    </source>
</reference>
<feature type="non-terminal residue" evidence="1">
    <location>
        <position position="355"/>
    </location>
</feature>
<evidence type="ECO:0000313" key="2">
    <source>
        <dbReference type="Proteomes" id="UP001190700"/>
    </source>
</evidence>
<comment type="caution">
    <text evidence="1">The sequence shown here is derived from an EMBL/GenBank/DDBJ whole genome shotgun (WGS) entry which is preliminary data.</text>
</comment>
<evidence type="ECO:0000313" key="1">
    <source>
        <dbReference type="EMBL" id="KAK3237066.1"/>
    </source>
</evidence>
<gene>
    <name evidence="1" type="ORF">CYMTET_52833</name>
</gene>
<name>A0AAE0EQN5_9CHLO</name>
<organism evidence="1 2">
    <name type="scientific">Cymbomonas tetramitiformis</name>
    <dbReference type="NCBI Taxonomy" id="36881"/>
    <lineage>
        <taxon>Eukaryota</taxon>
        <taxon>Viridiplantae</taxon>
        <taxon>Chlorophyta</taxon>
        <taxon>Pyramimonadophyceae</taxon>
        <taxon>Pyramimonadales</taxon>
        <taxon>Pyramimonadaceae</taxon>
        <taxon>Cymbomonas</taxon>
    </lineage>
</organism>